<protein>
    <submittedName>
        <fullName evidence="4">Centromere-associated protein E-like</fullName>
    </submittedName>
</protein>
<feature type="coiled-coil region" evidence="1">
    <location>
        <begin position="1218"/>
        <end position="1455"/>
    </location>
</feature>
<feature type="compositionally biased region" description="Low complexity" evidence="2">
    <location>
        <begin position="149"/>
        <end position="181"/>
    </location>
</feature>
<feature type="coiled-coil region" evidence="1">
    <location>
        <begin position="1799"/>
        <end position="1894"/>
    </location>
</feature>
<sequence length="2288" mass="261706">MASEKPTKSSSFTTETQPSIKDDESVSRETKSHFNVRPHHEEFADDRVISPKVSSPSTNLSAMFLSQHPDLSDVDDDDDVNEEILKVTGSADGEILLSDDDVHEYRPSAPEPMDKPVLQSSKSRNVTFNIESASPDSLCDTSLEQSLENNSPNSVSASSSLTSSNIDKKSSSTTSTSSTTTNFIESEDSSRSDGTGTSYTTDGTCSSYTTSDASSTTGQSCSTSSSTNTCSGSSSWTQSDTLTGSSNTETTESESDITMVKQSMQDSREPTACVTTSRSSTTEQLNTSTKTPSPIPELESTHSVNDDDQGSNFTFSINDESLPDNSSPSMLFKRERDEVSSKETPMLLKREIDEVSSKELIAGSSSFHEHTSPAQLEMGITQGFSVSPVSFSSSVEAVIDSDENVEIDLSQNVSEELSNYESEDNIGMYTASSKLLQRCADREHNENPSIASIGSFTSPSQLAHHVLSDESEDNIGMYTAPSKLLQRCADREHNENPSIASIGSFTSPSQIIMKEEETNAITSGDSSSSLESRESMTEGIVASAPTITLPYDSELDVADDFRAVSIDAGLTCLNSTTLPPINDTQSKSFQHVEGMQEANAERIPKTFVHPESASAIPVYTTMVCMPAGGDLHKPKPEYMRDFITQALAFDKGKHHFSSMIPKMHQLSKKYATTQQLSEDNPVEKSDEGETVKSLKELAIQAQYKFNHASNESVCCTSFGAANIIEQQTEEIHRLVWELYREKCKNVEQNQTDNIPKDVQKECSMCEIRDMEIKKLQEEVHKLREVSTEKNVLHLQQELEEMKTLAEERLEHIHMLKDHFMDGQSSREGFVITESDEAVPEHGKYMVEISSLKSELEEAKHIIDVKNRHIEVLLQSIQQDSPSPTQHKVNDQDDDFVSNLKDELKRKKEDSHALEKELYGIKKLAEQRLGEINTLLQKNENKHDHHDKQEAIIQNLLQQVKNLIMIVDGKDGANDVVSKKEEGEQLIKHLTYFKNLSEVREQELIKIERKLSYARQDKDQNETESQNLKQQIHNLNMIIDQKDTKIANLHARSIDRPEIKSEAEAGQLDQWQFDKLAADIEQLQKELIYSKKLAETRQGEINILQRKISYSRQDTDAKQTSAQNLIHQINNLKTILEQKDTEIEHIKLRFRERELPAGNNVLTVGHEMEIKENNKEIEALEKELTSIKSLADQRSQDIILISRKHSDAKQSIDENQTLALNLQHQIKNLKMAMEMKESELSKLQDTLHQTEKDLQSSNQASMNMTKQQNDLKEQIEHLTQQFHQAIHINNRQEFTIKSLHGELQNETRRNAEKETEINKLVEDLQMKLFRTGENNSMDITESVVTSLQNDLAETRRLKTEKEMEMATLKIELVNEKHTLQEEMEGLKYQLEKTKSLLDDQINTNSSLENQLENLRKKDHEQSEKIILLVKKHSDEKQHFQKEIDALKLQLASSEIKYNIDSDVKTSHEKAIELARTFSKDKHVQLKIMTEESQKHLHEIEQLKLHHKEEMHEKVATIASLQQELRDAKQVAENKEHQLQLSLNAHQQQEHDLEKEITSLQMKVVSAEVKHDMHETSDRAASVQKELQAELQRVTMEDVGREAAKDVTIATLQQEVKDVKNVAQDKENNMKQVIQDSHTQKQELQKVIDKLELQLVTAEAKHDMNTNSNLHQKEIELARKFSHENHAQLQSITKETQTHLEEVHRDMEQLKLHHNNELHNKDILLATLQQELKDTKHMLEVKEQQFQVLVKDNQKEQHDLEKQIHALELEISSAEVKHEMHETSERTTDVQKQLELARKFSHEKNAQLQMLKQENQNKLEKLQAELQRVKMEDIGREAAKDVSIAKLQQELKDVKHVVKVKDNQLTQVTNESKRKQQELQKVIDKFELQLVTAEVKHGMHANSDLNAIHQKEVELARKFSHENHAQLQSVTKETQTRLEKVHRDMEQLKLHHNNELHQKDIVIATLQQELRDNNHMFDAKKQQLELCMRDSQKEQHELEKEIHALKMQITKVEVEHEMHETSDRAMGVQKQLELERKLSHEKNAQVQMLTQEFQDKHDKLQAELQKVSMQEYENQSRKDIHIASLQQELRDTRNKVDEKANSLKQVIKENQIQQQELQQAIAELKLKLVTAEVKQDIHSSSNGDTLHQKELELSRTISHEKHVQLQSINEETHRQLDGLHKEIEKLKLSHIEEIHDKDITIASQQQELRDLRQMAVNSERQFQLSINENQKTQHELEKEINALQMKIVRDEIRYDLQANSCTTTGIQKELALAHKFTYEQNAQIQSVTQE</sequence>
<organism evidence="3 4">
    <name type="scientific">Saccoglossus kowalevskii</name>
    <name type="common">Acorn worm</name>
    <dbReference type="NCBI Taxonomy" id="10224"/>
    <lineage>
        <taxon>Eukaryota</taxon>
        <taxon>Metazoa</taxon>
        <taxon>Hemichordata</taxon>
        <taxon>Enteropneusta</taxon>
        <taxon>Harrimaniidae</taxon>
        <taxon>Saccoglossus</taxon>
    </lineage>
</organism>
<feature type="compositionally biased region" description="Polar residues" evidence="2">
    <location>
        <begin position="273"/>
        <end position="292"/>
    </location>
</feature>
<feature type="compositionally biased region" description="Polar residues" evidence="2">
    <location>
        <begin position="8"/>
        <end position="19"/>
    </location>
</feature>
<evidence type="ECO:0000256" key="1">
    <source>
        <dbReference type="SAM" id="Coils"/>
    </source>
</evidence>
<feature type="coiled-coil region" evidence="1">
    <location>
        <begin position="2167"/>
        <end position="2251"/>
    </location>
</feature>
<feature type="region of interest" description="Disordered" evidence="2">
    <location>
        <begin position="1"/>
        <end position="61"/>
    </location>
</feature>
<feature type="compositionally biased region" description="Low complexity" evidence="2">
    <location>
        <begin position="192"/>
        <end position="250"/>
    </location>
</feature>
<feature type="coiled-coil region" evidence="1">
    <location>
        <begin position="1979"/>
        <end position="2013"/>
    </location>
</feature>
<feature type="compositionally biased region" description="Basic and acidic residues" evidence="2">
    <location>
        <begin position="20"/>
        <end position="49"/>
    </location>
</feature>
<gene>
    <name evidence="4" type="primary">LOC102806181</name>
</gene>
<feature type="coiled-coil region" evidence="1">
    <location>
        <begin position="1121"/>
        <end position="1189"/>
    </location>
</feature>
<dbReference type="GeneID" id="102806181"/>
<feature type="coiled-coil region" evidence="1">
    <location>
        <begin position="1723"/>
        <end position="1775"/>
    </location>
</feature>
<feature type="coiled-coil region" evidence="1">
    <location>
        <begin position="1607"/>
        <end position="1659"/>
    </location>
</feature>
<feature type="coiled-coil region" evidence="1">
    <location>
        <begin position="2048"/>
        <end position="2132"/>
    </location>
</feature>
<evidence type="ECO:0000256" key="2">
    <source>
        <dbReference type="SAM" id="MobiDB-lite"/>
    </source>
</evidence>
<feature type="compositionally biased region" description="Basic and acidic residues" evidence="2">
    <location>
        <begin position="332"/>
        <end position="341"/>
    </location>
</feature>
<dbReference type="RefSeq" id="XP_006811718.1">
    <property type="nucleotide sequence ID" value="XM_006811655.1"/>
</dbReference>
<evidence type="ECO:0000313" key="3">
    <source>
        <dbReference type="Proteomes" id="UP000694865"/>
    </source>
</evidence>
<proteinExistence type="predicted"/>
<feature type="compositionally biased region" description="Polar residues" evidence="2">
    <location>
        <begin position="118"/>
        <end position="148"/>
    </location>
</feature>
<keyword evidence="1" id="KW-0175">Coiled coil</keyword>
<accession>A0ABM0LVC7</accession>
<keyword evidence="3" id="KW-1185">Reference proteome</keyword>
<name>A0ABM0LVC7_SACKO</name>
<evidence type="ECO:0000313" key="4">
    <source>
        <dbReference type="RefSeq" id="XP_006811718.1"/>
    </source>
</evidence>
<reference evidence="4" key="1">
    <citation type="submission" date="2025-08" db="UniProtKB">
        <authorList>
            <consortium name="RefSeq"/>
        </authorList>
    </citation>
    <scope>IDENTIFICATION</scope>
    <source>
        <tissue evidence="4">Testes</tissue>
    </source>
</reference>
<feature type="region of interest" description="Disordered" evidence="2">
    <location>
        <begin position="91"/>
        <end position="344"/>
    </location>
</feature>
<feature type="coiled-coil region" evidence="1">
    <location>
        <begin position="1509"/>
        <end position="1561"/>
    </location>
</feature>
<feature type="compositionally biased region" description="Polar residues" evidence="2">
    <location>
        <begin position="310"/>
        <end position="329"/>
    </location>
</feature>
<feature type="region of interest" description="Disordered" evidence="2">
    <location>
        <begin position="518"/>
        <end position="538"/>
    </location>
</feature>
<dbReference type="Proteomes" id="UP000694865">
    <property type="component" value="Unplaced"/>
</dbReference>
<feature type="compositionally biased region" description="Polar residues" evidence="2">
    <location>
        <begin position="52"/>
        <end position="61"/>
    </location>
</feature>